<reference evidence="4" key="2">
    <citation type="submission" date="2010-04" db="EMBL/GenBank/DDBJ databases">
        <authorList>
            <person name="Buell R."/>
            <person name="Hamilton J."/>
            <person name="Hostetler J."/>
        </authorList>
    </citation>
    <scope>NUCLEOTIDE SEQUENCE [LARGE SCALE GENOMIC DNA]</scope>
    <source>
        <strain evidence="4">DAOM:BR144</strain>
    </source>
</reference>
<feature type="compositionally biased region" description="Acidic residues" evidence="2">
    <location>
        <begin position="75"/>
        <end position="89"/>
    </location>
</feature>
<reference evidence="4" key="1">
    <citation type="journal article" date="2010" name="Genome Biol.">
        <title>Genome sequence of the necrotrophic plant pathogen Pythium ultimum reveals original pathogenicity mechanisms and effector repertoire.</title>
        <authorList>
            <person name="Levesque C.A."/>
            <person name="Brouwer H."/>
            <person name="Cano L."/>
            <person name="Hamilton J.P."/>
            <person name="Holt C."/>
            <person name="Huitema E."/>
            <person name="Raffaele S."/>
            <person name="Robideau G.P."/>
            <person name="Thines M."/>
            <person name="Win J."/>
            <person name="Zerillo M.M."/>
            <person name="Beakes G.W."/>
            <person name="Boore J.L."/>
            <person name="Busam D."/>
            <person name="Dumas B."/>
            <person name="Ferriera S."/>
            <person name="Fuerstenberg S.I."/>
            <person name="Gachon C.M."/>
            <person name="Gaulin E."/>
            <person name="Govers F."/>
            <person name="Grenville-Briggs L."/>
            <person name="Horner N."/>
            <person name="Hostetler J."/>
            <person name="Jiang R.H."/>
            <person name="Johnson J."/>
            <person name="Krajaejun T."/>
            <person name="Lin H."/>
            <person name="Meijer H.J."/>
            <person name="Moore B."/>
            <person name="Morris P."/>
            <person name="Phuntmart V."/>
            <person name="Puiu D."/>
            <person name="Shetty J."/>
            <person name="Stajich J.E."/>
            <person name="Tripathy S."/>
            <person name="Wawra S."/>
            <person name="van West P."/>
            <person name="Whitty B.R."/>
            <person name="Coutinho P.M."/>
            <person name="Henrissat B."/>
            <person name="Martin F."/>
            <person name="Thomas P.D."/>
            <person name="Tyler B.M."/>
            <person name="De Vries R.P."/>
            <person name="Kamoun S."/>
            <person name="Yandell M."/>
            <person name="Tisserat N."/>
            <person name="Buell C.R."/>
        </authorList>
    </citation>
    <scope>NUCLEOTIDE SEQUENCE</scope>
    <source>
        <strain evidence="4">DAOM:BR144</strain>
    </source>
</reference>
<dbReference type="GO" id="GO:0005689">
    <property type="term" value="C:U12-type spliceosomal complex"/>
    <property type="evidence" value="ECO:0007669"/>
    <property type="project" value="TreeGrafter"/>
</dbReference>
<reference evidence="3" key="3">
    <citation type="submission" date="2015-02" db="UniProtKB">
        <authorList>
            <consortium name="EnsemblProtists"/>
        </authorList>
    </citation>
    <scope>IDENTIFICATION</scope>
    <source>
        <strain evidence="3">DAOM BR144</strain>
    </source>
</reference>
<dbReference type="HOGENOM" id="CLU_1574869_0_0_1"/>
<dbReference type="GO" id="GO:0030626">
    <property type="term" value="F:U12 snRNA binding"/>
    <property type="evidence" value="ECO:0007669"/>
    <property type="project" value="TreeGrafter"/>
</dbReference>
<dbReference type="Proteomes" id="UP000019132">
    <property type="component" value="Unassembled WGS sequence"/>
</dbReference>
<dbReference type="VEuPathDB" id="FungiDB:PYU1_G010961"/>
<dbReference type="GO" id="GO:0000398">
    <property type="term" value="P:mRNA splicing, via spliceosome"/>
    <property type="evidence" value="ECO:0007669"/>
    <property type="project" value="TreeGrafter"/>
</dbReference>
<name>K3X186_GLOUD</name>
<accession>K3X186</accession>
<dbReference type="PANTHER" id="PTHR16105:SF0">
    <property type="entry name" value="RNA-BINDING REGION-CONTAINING PROTEIN 3"/>
    <property type="match status" value="1"/>
</dbReference>
<evidence type="ECO:0000256" key="2">
    <source>
        <dbReference type="SAM" id="MobiDB-lite"/>
    </source>
</evidence>
<keyword evidence="1" id="KW-0694">RNA-binding</keyword>
<dbReference type="EnsemblProtists" id="PYU1_T010985">
    <property type="protein sequence ID" value="PYU1_T010985"/>
    <property type="gene ID" value="PYU1_G010961"/>
</dbReference>
<sequence length="170" mass="18948">YKYPKANEQIVRNIANALIALPKFYTQVLHLMNKMNLPTPFEDNAIPGMFSKKHEERATHRQLQMKRGPPVDAFTVEEEEEDDDEDAATEPETHKKQRMDVDNTPSKLPPMQAQPLPKATVAVQLAQKFKRPAPSTSQVAKAFAANGSGFGSERLAPRPGVASEAELDRL</sequence>
<dbReference type="PANTHER" id="PTHR16105">
    <property type="entry name" value="RNA-BINDING REGION-CONTAINING PROTEIN 3"/>
    <property type="match status" value="1"/>
</dbReference>
<dbReference type="AlphaFoldDB" id="K3X186"/>
<feature type="compositionally biased region" description="Basic and acidic residues" evidence="2">
    <location>
        <begin position="91"/>
        <end position="101"/>
    </location>
</feature>
<evidence type="ECO:0000256" key="1">
    <source>
        <dbReference type="ARBA" id="ARBA00022884"/>
    </source>
</evidence>
<dbReference type="InterPro" id="IPR045164">
    <property type="entry name" value="RBM41/RNPC3"/>
</dbReference>
<feature type="region of interest" description="Disordered" evidence="2">
    <location>
        <begin position="55"/>
        <end position="118"/>
    </location>
</feature>
<evidence type="ECO:0000313" key="4">
    <source>
        <dbReference type="Proteomes" id="UP000019132"/>
    </source>
</evidence>
<organism evidence="3 4">
    <name type="scientific">Globisporangium ultimum (strain ATCC 200006 / CBS 805.95 / DAOM BR144)</name>
    <name type="common">Pythium ultimum</name>
    <dbReference type="NCBI Taxonomy" id="431595"/>
    <lineage>
        <taxon>Eukaryota</taxon>
        <taxon>Sar</taxon>
        <taxon>Stramenopiles</taxon>
        <taxon>Oomycota</taxon>
        <taxon>Peronosporomycetes</taxon>
        <taxon>Pythiales</taxon>
        <taxon>Pythiaceae</taxon>
        <taxon>Globisporangium</taxon>
    </lineage>
</organism>
<proteinExistence type="predicted"/>
<dbReference type="GO" id="GO:0097157">
    <property type="term" value="F:pre-mRNA intronic binding"/>
    <property type="evidence" value="ECO:0007669"/>
    <property type="project" value="TreeGrafter"/>
</dbReference>
<keyword evidence="4" id="KW-1185">Reference proteome</keyword>
<dbReference type="EMBL" id="GL376590">
    <property type="status" value="NOT_ANNOTATED_CDS"/>
    <property type="molecule type" value="Genomic_DNA"/>
</dbReference>
<feature type="region of interest" description="Disordered" evidence="2">
    <location>
        <begin position="146"/>
        <end position="170"/>
    </location>
</feature>
<evidence type="ECO:0000313" key="3">
    <source>
        <dbReference type="EnsemblProtists" id="PYU1_T010985"/>
    </source>
</evidence>
<protein>
    <submittedName>
        <fullName evidence="3">Uncharacterized protein</fullName>
    </submittedName>
</protein>